<dbReference type="InterPro" id="IPR036388">
    <property type="entry name" value="WH-like_DNA-bd_sf"/>
</dbReference>
<accession>W7IQ92</accession>
<dbReference type="EMBL" id="AYXG01000231">
    <property type="protein sequence ID" value="EWC58686.1"/>
    <property type="molecule type" value="Genomic_DNA"/>
</dbReference>
<dbReference type="PANTHER" id="PTHR37318">
    <property type="entry name" value="BSL7504 PROTEIN"/>
    <property type="match status" value="1"/>
</dbReference>
<sequence>MAEFDPNLQSLLRFKLLSLLAAVTELEFAALRDELRVSDSVLSKQVSALAGIDYVRSRKGVHAGRRTTWISLTRTGRRALTEHITALRDTIARVDPHLR</sequence>
<dbReference type="AlphaFoldDB" id="W7IQ92"/>
<dbReference type="Proteomes" id="UP000019277">
    <property type="component" value="Unassembled WGS sequence"/>
</dbReference>
<dbReference type="InterPro" id="IPR027395">
    <property type="entry name" value="WH_DNA-bd_dom"/>
</dbReference>
<dbReference type="SUPFAM" id="SSF46785">
    <property type="entry name" value="Winged helix' DNA-binding domain"/>
    <property type="match status" value="1"/>
</dbReference>
<name>W7IQ92_9PSEU</name>
<evidence type="ECO:0000313" key="3">
    <source>
        <dbReference type="Proteomes" id="UP000019277"/>
    </source>
</evidence>
<dbReference type="PANTHER" id="PTHR37318:SF1">
    <property type="entry name" value="BSL7504 PROTEIN"/>
    <property type="match status" value="1"/>
</dbReference>
<reference evidence="2 3" key="1">
    <citation type="journal article" date="2014" name="Genome Announc.">
        <title>Draft Genome Sequence of the Antitrypanosomally Active Sponge-Associated Bacterium Actinokineospora sp. Strain EG49.</title>
        <authorList>
            <person name="Harjes J."/>
            <person name="Ryu T."/>
            <person name="Abdelmohsen U.R."/>
            <person name="Moitinho-Silva L."/>
            <person name="Horn H."/>
            <person name="Ravasi T."/>
            <person name="Hentschel U."/>
        </authorList>
    </citation>
    <scope>NUCLEOTIDE SEQUENCE [LARGE SCALE GENOMIC DNA]</scope>
    <source>
        <strain evidence="2 3">EG49</strain>
    </source>
</reference>
<organism evidence="2 3">
    <name type="scientific">Actinokineospora spheciospongiae</name>
    <dbReference type="NCBI Taxonomy" id="909613"/>
    <lineage>
        <taxon>Bacteria</taxon>
        <taxon>Bacillati</taxon>
        <taxon>Actinomycetota</taxon>
        <taxon>Actinomycetes</taxon>
        <taxon>Pseudonocardiales</taxon>
        <taxon>Pseudonocardiaceae</taxon>
        <taxon>Actinokineospora</taxon>
    </lineage>
</organism>
<dbReference type="Pfam" id="PF13601">
    <property type="entry name" value="HTH_34"/>
    <property type="match status" value="1"/>
</dbReference>
<dbReference type="InterPro" id="IPR036390">
    <property type="entry name" value="WH_DNA-bd_sf"/>
</dbReference>
<dbReference type="eggNOG" id="COG1846">
    <property type="taxonomic scope" value="Bacteria"/>
</dbReference>
<dbReference type="RefSeq" id="WP_035289203.1">
    <property type="nucleotide sequence ID" value="NZ_AYXG01000231.1"/>
</dbReference>
<accession>A0A8E3BJM6</accession>
<evidence type="ECO:0000259" key="1">
    <source>
        <dbReference type="Pfam" id="PF13601"/>
    </source>
</evidence>
<protein>
    <submittedName>
        <fullName evidence="2">Transcriptional regulator</fullName>
    </submittedName>
</protein>
<gene>
    <name evidence="2" type="ORF">UO65_6040</name>
</gene>
<dbReference type="Gene3D" id="1.10.10.10">
    <property type="entry name" value="Winged helix-like DNA-binding domain superfamily/Winged helix DNA-binding domain"/>
    <property type="match status" value="1"/>
</dbReference>
<keyword evidence="3" id="KW-1185">Reference proteome</keyword>
<evidence type="ECO:0000313" key="2">
    <source>
        <dbReference type="EMBL" id="EWC58686.1"/>
    </source>
</evidence>
<comment type="caution">
    <text evidence="2">The sequence shown here is derived from an EMBL/GenBank/DDBJ whole genome shotgun (WGS) entry which is preliminary data.</text>
</comment>
<dbReference type="OrthoDB" id="4952043at2"/>
<proteinExistence type="predicted"/>
<dbReference type="STRING" id="909613.UO65_6040"/>
<feature type="domain" description="Winged helix DNA-binding" evidence="1">
    <location>
        <begin position="12"/>
        <end position="90"/>
    </location>
</feature>